<dbReference type="AlphaFoldDB" id="A0A8X6VJQ1"/>
<evidence type="ECO:0000313" key="1">
    <source>
        <dbReference type="EMBL" id="GFY21292.1"/>
    </source>
</evidence>
<accession>A0A8X6VJQ1</accession>
<gene>
    <name evidence="1" type="ORF">TNCV_3993361</name>
</gene>
<reference evidence="1" key="1">
    <citation type="submission" date="2020-08" db="EMBL/GenBank/DDBJ databases">
        <title>Multicomponent nature underlies the extraordinary mechanical properties of spider dragline silk.</title>
        <authorList>
            <person name="Kono N."/>
            <person name="Nakamura H."/>
            <person name="Mori M."/>
            <person name="Yoshida Y."/>
            <person name="Ohtoshi R."/>
            <person name="Malay A.D."/>
            <person name="Moran D.A.P."/>
            <person name="Tomita M."/>
            <person name="Numata K."/>
            <person name="Arakawa K."/>
        </authorList>
    </citation>
    <scope>NUCLEOTIDE SEQUENCE</scope>
</reference>
<proteinExistence type="predicted"/>
<comment type="caution">
    <text evidence="1">The sequence shown here is derived from an EMBL/GenBank/DDBJ whole genome shotgun (WGS) entry which is preliminary data.</text>
</comment>
<protein>
    <submittedName>
        <fullName evidence="1">Uncharacterized protein</fullName>
    </submittedName>
</protein>
<sequence length="148" mass="16826">MLPMKLLHSESNVWRRPSCMKIIESRHWCCSIWGATKFSSMFLYILAIPVQVTGPLRVVSSKKKGPRMNVAVNPHQTVTFDGNALRHSIEFSTAMMHPLQLYQECLCKGQSLIPVVGHQLLIVTNFVREKVHHFSQYIPHCAVGNTQV</sequence>
<keyword evidence="2" id="KW-1185">Reference proteome</keyword>
<dbReference type="Proteomes" id="UP000887159">
    <property type="component" value="Unassembled WGS sequence"/>
</dbReference>
<evidence type="ECO:0000313" key="2">
    <source>
        <dbReference type="Proteomes" id="UP000887159"/>
    </source>
</evidence>
<dbReference type="EMBL" id="BMAU01021357">
    <property type="protein sequence ID" value="GFY21292.1"/>
    <property type="molecule type" value="Genomic_DNA"/>
</dbReference>
<name>A0A8X6VJQ1_TRICX</name>
<organism evidence="1 2">
    <name type="scientific">Trichonephila clavipes</name>
    <name type="common">Golden silk orbweaver</name>
    <name type="synonym">Nephila clavipes</name>
    <dbReference type="NCBI Taxonomy" id="2585209"/>
    <lineage>
        <taxon>Eukaryota</taxon>
        <taxon>Metazoa</taxon>
        <taxon>Ecdysozoa</taxon>
        <taxon>Arthropoda</taxon>
        <taxon>Chelicerata</taxon>
        <taxon>Arachnida</taxon>
        <taxon>Araneae</taxon>
        <taxon>Araneomorphae</taxon>
        <taxon>Entelegynae</taxon>
        <taxon>Araneoidea</taxon>
        <taxon>Nephilidae</taxon>
        <taxon>Trichonephila</taxon>
    </lineage>
</organism>